<accession>A0A2P1PA28</accession>
<keyword evidence="3" id="KW-1185">Reference proteome</keyword>
<feature type="signal peptide" evidence="1">
    <location>
        <begin position="1"/>
        <end position="21"/>
    </location>
</feature>
<evidence type="ECO:0000313" key="3">
    <source>
        <dbReference type="Proteomes" id="UP000241762"/>
    </source>
</evidence>
<organism evidence="2 3">
    <name type="scientific">Candidatus Phycorickettsia trachydisci</name>
    <dbReference type="NCBI Taxonomy" id="2115978"/>
    <lineage>
        <taxon>Bacteria</taxon>
        <taxon>Pseudomonadati</taxon>
        <taxon>Pseudomonadota</taxon>
        <taxon>Alphaproteobacteria</taxon>
        <taxon>Rickettsiales</taxon>
        <taxon>Rickettsiaceae</taxon>
        <taxon>Candidatus Phycorickettsia</taxon>
    </lineage>
</organism>
<gene>
    <name evidence="2" type="ORF">phytr_12170</name>
</gene>
<name>A0A2P1PA28_9RICK</name>
<evidence type="ECO:0000256" key="1">
    <source>
        <dbReference type="SAM" id="SignalP"/>
    </source>
</evidence>
<feature type="chain" id="PRO_5015171176" evidence="1">
    <location>
        <begin position="22"/>
        <end position="323"/>
    </location>
</feature>
<dbReference type="EMBL" id="CP027845">
    <property type="protein sequence ID" value="AVP88142.1"/>
    <property type="molecule type" value="Genomic_DNA"/>
</dbReference>
<protein>
    <submittedName>
        <fullName evidence="2">Uncharacterized protein</fullName>
    </submittedName>
</protein>
<proteinExistence type="predicted"/>
<sequence length="323" mass="38158">MHMIIRLAVMAFLFFSSSAFGSYKSQLIADVQYLLSGEPTIDYDDPKLKKILNRYNYRLFRTYKAFIEFDKSKKTKADLLKAKAALRILSKDPKWRWNQFWKNNELDEENIIYRFFDLLSSIGMADDMLGVLPEEKIIWDVHHPYKDENYQYKYFKIPLWLVLKYPDNLRINNGPGKLIVNAKKSVRHLDEFNKFFSLIGKVHCGVSSPQLGPLTFDSYIMTKEFIDVISFNPDIYIKMDLFDGPCANQSIQERFSVFAKWAHRNEKNVIMYNKILLSFDKASNAIEDYYKNNYNLGQYAPQVRDILSHYVCDKVHYLKDIED</sequence>
<keyword evidence="1" id="KW-0732">Signal</keyword>
<dbReference type="AlphaFoldDB" id="A0A2P1PA28"/>
<dbReference type="KEGG" id="ptc:phytr_12170"/>
<evidence type="ECO:0000313" key="2">
    <source>
        <dbReference type="EMBL" id="AVP88142.1"/>
    </source>
</evidence>
<dbReference type="Proteomes" id="UP000241762">
    <property type="component" value="Chromosome"/>
</dbReference>
<reference evidence="2 3" key="1">
    <citation type="submission" date="2018-03" db="EMBL/GenBank/DDBJ databases">
        <title>A gene transfer event suggests a long-term partnership between eustigmatophyte algae and a novel lineage of endosymbiotic bacteria.</title>
        <authorList>
            <person name="Yurchenko T."/>
            <person name="Sevcikova T."/>
            <person name="Pribyl P."/>
            <person name="El Karkouri K."/>
            <person name="Klimes V."/>
            <person name="Amaral R."/>
            <person name="Zbrankova V."/>
            <person name="Kim E."/>
            <person name="Raoult D."/>
            <person name="Santos L.M.A."/>
            <person name="Elias M."/>
        </authorList>
    </citation>
    <scope>NUCLEOTIDE SEQUENCE [LARGE SCALE GENOMIC DNA]</scope>
    <source>
        <strain evidence="2">CCALA 838</strain>
    </source>
</reference>